<dbReference type="Proteomes" id="UP000078544">
    <property type="component" value="Unassembled WGS sequence"/>
</dbReference>
<gene>
    <name evidence="7" type="ORF">AAL_03512</name>
</gene>
<reference evidence="7 8" key="1">
    <citation type="journal article" date="2016" name="Genome Biol. Evol.">
        <title>Divergent and convergent evolution of fungal pathogenicity.</title>
        <authorList>
            <person name="Shang Y."/>
            <person name="Xiao G."/>
            <person name="Zheng P."/>
            <person name="Cen K."/>
            <person name="Zhan S."/>
            <person name="Wang C."/>
        </authorList>
    </citation>
    <scope>NUCLEOTIDE SEQUENCE [LARGE SCALE GENOMIC DNA]</scope>
    <source>
        <strain evidence="7 8">RCEF 2490</strain>
    </source>
</reference>
<keyword evidence="8" id="KW-1185">Reference proteome</keyword>
<sequence>MATEEVDSAAAVAAGDAGSIDNSHSGMLFDEAVISRHSTRLFLPKPVPDTALQSALELATHSPSNSNTQAWRLYVVTGAALDRLKTALKTAATSDAAPNIPPLPEEFRPWRSDLGKAIYGEGWGIPRDDAEARKKAVLLNFDFFGAPVGMIVCMSKKLPGFAAMSVGMYLQTLLLALTDRGLGSCVQVSIAGYRDVVRQEVGVAEDLEILCGVSVGYEDEAANVNKVRVKRLGFDETTVFVKD</sequence>
<dbReference type="EMBL" id="AZGY01000006">
    <property type="protein sequence ID" value="KZZ97548.1"/>
    <property type="molecule type" value="Genomic_DNA"/>
</dbReference>
<dbReference type="OrthoDB" id="41362at2759"/>
<evidence type="ECO:0000256" key="3">
    <source>
        <dbReference type="ARBA" id="ARBA00022630"/>
    </source>
</evidence>
<evidence type="ECO:0000256" key="5">
    <source>
        <dbReference type="ARBA" id="ARBA00023002"/>
    </source>
</evidence>
<comment type="caution">
    <text evidence="7">The sequence shown here is derived from an EMBL/GenBank/DDBJ whole genome shotgun (WGS) entry which is preliminary data.</text>
</comment>
<evidence type="ECO:0000256" key="4">
    <source>
        <dbReference type="ARBA" id="ARBA00022643"/>
    </source>
</evidence>
<evidence type="ECO:0000259" key="6">
    <source>
        <dbReference type="Pfam" id="PF00881"/>
    </source>
</evidence>
<dbReference type="STRING" id="1081109.A0A168DAU6"/>
<keyword evidence="5" id="KW-0560">Oxidoreductase</keyword>
<evidence type="ECO:0000256" key="2">
    <source>
        <dbReference type="ARBA" id="ARBA00007118"/>
    </source>
</evidence>
<dbReference type="InterPro" id="IPR000415">
    <property type="entry name" value="Nitroreductase-like"/>
</dbReference>
<dbReference type="GO" id="GO:0016491">
    <property type="term" value="F:oxidoreductase activity"/>
    <property type="evidence" value="ECO:0007669"/>
    <property type="project" value="UniProtKB-KW"/>
</dbReference>
<comment type="cofactor">
    <cofactor evidence="1">
        <name>FMN</name>
        <dbReference type="ChEBI" id="CHEBI:58210"/>
    </cofactor>
</comment>
<name>A0A168DAU6_9HYPO</name>
<feature type="domain" description="Nitroreductase" evidence="6">
    <location>
        <begin position="35"/>
        <end position="217"/>
    </location>
</feature>
<keyword evidence="4" id="KW-0288">FMN</keyword>
<accession>A0A168DAU6</accession>
<dbReference type="SUPFAM" id="SSF55469">
    <property type="entry name" value="FMN-dependent nitroreductase-like"/>
    <property type="match status" value="1"/>
</dbReference>
<dbReference type="AlphaFoldDB" id="A0A168DAU6"/>
<dbReference type="PANTHER" id="PTHR43673:SF2">
    <property type="entry name" value="NITROREDUCTASE"/>
    <property type="match status" value="1"/>
</dbReference>
<dbReference type="Gene3D" id="3.40.109.10">
    <property type="entry name" value="NADH Oxidase"/>
    <property type="match status" value="1"/>
</dbReference>
<evidence type="ECO:0000313" key="7">
    <source>
        <dbReference type="EMBL" id="KZZ97548.1"/>
    </source>
</evidence>
<evidence type="ECO:0000313" key="8">
    <source>
        <dbReference type="Proteomes" id="UP000078544"/>
    </source>
</evidence>
<evidence type="ECO:0000256" key="1">
    <source>
        <dbReference type="ARBA" id="ARBA00001917"/>
    </source>
</evidence>
<keyword evidence="3" id="KW-0285">Flavoprotein</keyword>
<protein>
    <submittedName>
        <fullName evidence="7">Nitroreductase</fullName>
    </submittedName>
</protein>
<dbReference type="InterPro" id="IPR029479">
    <property type="entry name" value="Nitroreductase"/>
</dbReference>
<organism evidence="7 8">
    <name type="scientific">Moelleriella libera RCEF 2490</name>
    <dbReference type="NCBI Taxonomy" id="1081109"/>
    <lineage>
        <taxon>Eukaryota</taxon>
        <taxon>Fungi</taxon>
        <taxon>Dikarya</taxon>
        <taxon>Ascomycota</taxon>
        <taxon>Pezizomycotina</taxon>
        <taxon>Sordariomycetes</taxon>
        <taxon>Hypocreomycetidae</taxon>
        <taxon>Hypocreales</taxon>
        <taxon>Clavicipitaceae</taxon>
        <taxon>Moelleriella</taxon>
    </lineage>
</organism>
<dbReference type="Pfam" id="PF00881">
    <property type="entry name" value="Nitroreductase"/>
    <property type="match status" value="1"/>
</dbReference>
<proteinExistence type="inferred from homology"/>
<dbReference type="PANTHER" id="PTHR43673">
    <property type="entry name" value="NAD(P)H NITROREDUCTASE YDGI-RELATED"/>
    <property type="match status" value="1"/>
</dbReference>
<comment type="similarity">
    <text evidence="2">Belongs to the nitroreductase family.</text>
</comment>
<dbReference type="CDD" id="cd02136">
    <property type="entry name" value="PnbA_NfnB-like"/>
    <property type="match status" value="1"/>
</dbReference>